<sequence length="308" mass="35474">MNILPLVITFLLIFGAISISFVASQATDKTEGLAYQGRIRALRQAYNEVEEHIYDQLKESGEGRRTSNQTLSNSSDQTPEEKPYFRLTRMGSKHGALNLAFLTEKNLDNEWLREKAIQYLEEVYQEASFVQELKNPHWASELLDFFVAAQKKALKETQHFLPFDKLVPEGPLKEFYPKLIRGTNSFDPIRGKGYLPLERCITFSKRHTKPINFHFANPKLLTVFLGVEATEKIMRAEWPDGHPRKEASNVKNYALQIEELKTLLGDQFDKRLERIFDGKYHVKGKFSKQSVDLKTFISAQVVEESSPE</sequence>
<evidence type="ECO:0000313" key="2">
    <source>
        <dbReference type="EMBL" id="CCB88056.1"/>
    </source>
</evidence>
<organism evidence="2 3">
    <name type="scientific">Simkania negevensis (strain ATCC VR-1471 / DSM 27360 / Z)</name>
    <dbReference type="NCBI Taxonomy" id="331113"/>
    <lineage>
        <taxon>Bacteria</taxon>
        <taxon>Pseudomonadati</taxon>
        <taxon>Chlamydiota</taxon>
        <taxon>Chlamydiia</taxon>
        <taxon>Parachlamydiales</taxon>
        <taxon>Simkaniaceae</taxon>
        <taxon>Simkania</taxon>
    </lineage>
</organism>
<dbReference type="RefSeq" id="WP_013942523.1">
    <property type="nucleotide sequence ID" value="NC_015713.1"/>
</dbReference>
<accession>F8L5R4</accession>
<dbReference type="EMBL" id="FR872582">
    <property type="protein sequence ID" value="CCB88056.1"/>
    <property type="molecule type" value="Genomic_DNA"/>
</dbReference>
<dbReference type="Proteomes" id="UP000000496">
    <property type="component" value="Chromosome gsn.131"/>
</dbReference>
<reference evidence="2 3" key="2">
    <citation type="journal article" date="2011" name="Mol. Biol. Evol.">
        <title>Unity in variety--the pan-genome of the Chlamydiae.</title>
        <authorList>
            <person name="Collingro A."/>
            <person name="Tischler P."/>
            <person name="Weinmaier T."/>
            <person name="Penz T."/>
            <person name="Heinz E."/>
            <person name="Brunham R.C."/>
            <person name="Read T.D."/>
            <person name="Bavoil P.M."/>
            <person name="Sachse K."/>
            <person name="Kahane S."/>
            <person name="Friedman M.G."/>
            <person name="Rattei T."/>
            <person name="Myers G.S."/>
            <person name="Horn M."/>
        </authorList>
    </citation>
    <scope>NUCLEOTIDE SEQUENCE [LARGE SCALE GENOMIC DNA]</scope>
    <source>
        <strain evidence="3">ATCC VR-1471 / Z</strain>
    </source>
</reference>
<dbReference type="KEGG" id="sng:SNE_A01790"/>
<feature type="compositionally biased region" description="Polar residues" evidence="1">
    <location>
        <begin position="66"/>
        <end position="77"/>
    </location>
</feature>
<gene>
    <name evidence="2" type="ordered locus">SNE_A01790</name>
</gene>
<dbReference type="AlphaFoldDB" id="F8L5R4"/>
<dbReference type="HOGENOM" id="CLU_902831_0_0_0"/>
<reference key="1">
    <citation type="journal article" date="2011" name="Mol. Biol. Evol.">
        <title>Unity in variety -- the pan-genome of the Chlamydiae.</title>
        <authorList>
            <person name="Collingro A."/>
            <person name="Tischler P."/>
            <person name="Weinmaier T."/>
            <person name="Penz T."/>
            <person name="Heinz E."/>
            <person name="Brunham R.C."/>
            <person name="Read T.D."/>
            <person name="Bavoil P.M."/>
            <person name="Sachse K."/>
            <person name="Kahane S."/>
            <person name="Friedman M.G."/>
            <person name="Rattei T."/>
            <person name="Myers G.S.A."/>
            <person name="Horn M."/>
        </authorList>
    </citation>
    <scope>NUCLEOTIDE SEQUENCE</scope>
    <source>
        <strain>Z</strain>
    </source>
</reference>
<feature type="region of interest" description="Disordered" evidence="1">
    <location>
        <begin position="57"/>
        <end position="81"/>
    </location>
</feature>
<proteinExistence type="predicted"/>
<keyword evidence="3" id="KW-1185">Reference proteome</keyword>
<name>F8L5R4_SIMNZ</name>
<evidence type="ECO:0000256" key="1">
    <source>
        <dbReference type="SAM" id="MobiDB-lite"/>
    </source>
</evidence>
<evidence type="ECO:0000313" key="3">
    <source>
        <dbReference type="Proteomes" id="UP000000496"/>
    </source>
</evidence>
<protein>
    <submittedName>
        <fullName evidence="2">Uncharacterized protein</fullName>
    </submittedName>
</protein>